<organism evidence="3">
    <name type="scientific">uncultured Acidimicrobiales bacterium</name>
    <dbReference type="NCBI Taxonomy" id="310071"/>
    <lineage>
        <taxon>Bacteria</taxon>
        <taxon>Bacillati</taxon>
        <taxon>Actinomycetota</taxon>
        <taxon>Acidimicrobiia</taxon>
        <taxon>Acidimicrobiales</taxon>
        <taxon>environmental samples</taxon>
    </lineage>
</organism>
<feature type="region of interest" description="Disordered" evidence="1">
    <location>
        <begin position="397"/>
        <end position="417"/>
    </location>
</feature>
<feature type="transmembrane region" description="Helical" evidence="2">
    <location>
        <begin position="44"/>
        <end position="63"/>
    </location>
</feature>
<sequence>MSDAQRGRRTEGKVDDETTWGPFDRQVPVAAPAPREPRRVPKSALAVVAVVAVSVGLLGLVVLTRGGEGNSEEVTSETTRSGPAPAAVLAAAPAASRGAGTARIRSSMRSFEGGQAAKQVVEGTIAFDTQAYDLTFGLDGGGWPFRSWSGAELQERIFSDGTTIWTEIPAFAQMVPPVSGRRTSNPFKGKKYISEKVSQTATAGDDEFDVFGAQALGFSIGRAPADVLTYLNGVGTAVREGDEQLDGEEVTRFGVDLDLDALQRALPSEDRDFDAYDFKPDVPHSFPAKVWLDRQGRLRKLTYRLDLAMLLTEVALKADYVVEECDDPDPALLKKVEAGDRKAMATLFNTEPDCTERPPRPEELVVEGSVEMSAYGTPLSVTAPPAAEVLTSDRFEDLMETEASSALDDPPAPPKRP</sequence>
<evidence type="ECO:0000256" key="2">
    <source>
        <dbReference type="SAM" id="Phobius"/>
    </source>
</evidence>
<keyword evidence="2" id="KW-1133">Transmembrane helix</keyword>
<protein>
    <submittedName>
        <fullName evidence="3">Uncharacterized protein</fullName>
    </submittedName>
</protein>
<feature type="compositionally biased region" description="Basic and acidic residues" evidence="1">
    <location>
        <begin position="1"/>
        <end position="16"/>
    </location>
</feature>
<gene>
    <name evidence="3" type="ORF">AVDCRST_MAG76-381</name>
</gene>
<keyword evidence="2" id="KW-0812">Transmembrane</keyword>
<feature type="region of interest" description="Disordered" evidence="1">
    <location>
        <begin position="1"/>
        <end position="35"/>
    </location>
</feature>
<accession>A0A6J4H8C7</accession>
<keyword evidence="2" id="KW-0472">Membrane</keyword>
<name>A0A6J4H8C7_9ACTN</name>
<evidence type="ECO:0000313" key="3">
    <source>
        <dbReference type="EMBL" id="CAA9215435.1"/>
    </source>
</evidence>
<evidence type="ECO:0000256" key="1">
    <source>
        <dbReference type="SAM" id="MobiDB-lite"/>
    </source>
</evidence>
<proteinExistence type="predicted"/>
<dbReference type="AlphaFoldDB" id="A0A6J4H8C7"/>
<dbReference type="SUPFAM" id="SSF89392">
    <property type="entry name" value="Prokaryotic lipoproteins and lipoprotein localization factors"/>
    <property type="match status" value="1"/>
</dbReference>
<dbReference type="EMBL" id="CADCSZ010000025">
    <property type="protein sequence ID" value="CAA9215435.1"/>
    <property type="molecule type" value="Genomic_DNA"/>
</dbReference>
<dbReference type="Gene3D" id="2.50.20.20">
    <property type="match status" value="1"/>
</dbReference>
<dbReference type="InterPro" id="IPR029046">
    <property type="entry name" value="LolA/LolB/LppX"/>
</dbReference>
<reference evidence="3" key="1">
    <citation type="submission" date="2020-02" db="EMBL/GenBank/DDBJ databases">
        <authorList>
            <person name="Meier V. D."/>
        </authorList>
    </citation>
    <scope>NUCLEOTIDE SEQUENCE</scope>
    <source>
        <strain evidence="3">AVDCRST_MAG76</strain>
    </source>
</reference>